<dbReference type="VEuPathDB" id="VectorBase:BGLAX_050188"/>
<dbReference type="PANTHER" id="PTHR35069:SF1">
    <property type="entry name" value="CILIA- AND FLAGELLA-ASSOCIATED PROTEIN 95"/>
    <property type="match status" value="1"/>
</dbReference>
<dbReference type="VEuPathDB" id="VectorBase:BGLB039092"/>
<accession>A0A2C9M6C4</accession>
<organism evidence="1 2">
    <name type="scientific">Biomphalaria glabrata</name>
    <name type="common">Bloodfluke planorb</name>
    <name type="synonym">Freshwater snail</name>
    <dbReference type="NCBI Taxonomy" id="6526"/>
    <lineage>
        <taxon>Eukaryota</taxon>
        <taxon>Metazoa</taxon>
        <taxon>Spiralia</taxon>
        <taxon>Lophotrochozoa</taxon>
        <taxon>Mollusca</taxon>
        <taxon>Gastropoda</taxon>
        <taxon>Heterobranchia</taxon>
        <taxon>Euthyneura</taxon>
        <taxon>Panpulmonata</taxon>
        <taxon>Hygrophila</taxon>
        <taxon>Lymnaeoidea</taxon>
        <taxon>Planorbidae</taxon>
        <taxon>Biomphalaria</taxon>
    </lineage>
</organism>
<evidence type="ECO:0000313" key="2">
    <source>
        <dbReference type="Proteomes" id="UP000076420"/>
    </source>
</evidence>
<dbReference type="PANTHER" id="PTHR35069">
    <property type="entry name" value="PROTEIN C9ORF135"/>
    <property type="match status" value="1"/>
</dbReference>
<dbReference type="AlphaFoldDB" id="A0A2C9M6C4"/>
<dbReference type="STRING" id="6526.A0A2C9M6C4"/>
<dbReference type="Proteomes" id="UP000076420">
    <property type="component" value="Unassembled WGS sequence"/>
</dbReference>
<sequence length="228" mass="25759">MNGGCLLYASVSRHQAREAEPKDYDMNKHPIRSLAFSTYKRIGNVTDGSNIFSLLHLLSGTKIKEMIATELHYVDNDTLLAHIQQELHLAVHESAEAAASLSLSIYRKKKDQSSVVPNLNTGEPKGVFGSALPSHGPEHNKYYLDTTYNSDYVPPYPFTGCEEDTKMKQEEMEDKSSAFKKMKSQFTDTADYRRNGWNTWQDESGVYANSHFKAQVFAKTETIPERPV</sequence>
<dbReference type="InterPro" id="IPR027905">
    <property type="entry name" value="CFAP95"/>
</dbReference>
<protein>
    <submittedName>
        <fullName evidence="1">Uncharacterized protein</fullName>
    </submittedName>
</protein>
<dbReference type="Pfam" id="PF15139">
    <property type="entry name" value="CFAP95"/>
    <property type="match status" value="2"/>
</dbReference>
<dbReference type="KEGG" id="bgt:106062276"/>
<reference evidence="1" key="1">
    <citation type="submission" date="2020-05" db="UniProtKB">
        <authorList>
            <consortium name="EnsemblMetazoa"/>
        </authorList>
    </citation>
    <scope>IDENTIFICATION</scope>
    <source>
        <strain evidence="1">BB02</strain>
    </source>
</reference>
<dbReference type="GO" id="GO:0005886">
    <property type="term" value="C:plasma membrane"/>
    <property type="evidence" value="ECO:0007669"/>
    <property type="project" value="TreeGrafter"/>
</dbReference>
<dbReference type="OrthoDB" id="309575at2759"/>
<proteinExistence type="predicted"/>
<gene>
    <name evidence="1" type="primary">106062276</name>
</gene>
<name>A0A2C9M6C4_BIOGL</name>
<dbReference type="EnsemblMetazoa" id="BGLB039092-RA">
    <property type="protein sequence ID" value="BGLB039092-PA"/>
    <property type="gene ID" value="BGLB039092"/>
</dbReference>
<evidence type="ECO:0000313" key="1">
    <source>
        <dbReference type="EnsemblMetazoa" id="BGLB039092-PA"/>
    </source>
</evidence>